<dbReference type="Proteomes" id="UP001060771">
    <property type="component" value="Chromosome"/>
</dbReference>
<evidence type="ECO:0000313" key="2">
    <source>
        <dbReference type="EMBL" id="BDR92289.1"/>
    </source>
</evidence>
<dbReference type="Proteomes" id="UP000657075">
    <property type="component" value="Unassembled WGS sequence"/>
</dbReference>
<reference evidence="2" key="4">
    <citation type="journal article" date="2023" name="Microbiol. Resour. Announc.">
        <title>Complete Genome Sequence of Vulcanisaeta souniana Strain IC-059, a Hyperthermophilic Archaeon Isolated from Hot Spring Water in Japan.</title>
        <authorList>
            <person name="Kato S."/>
            <person name="Itoh T."/>
            <person name="Wu L."/>
            <person name="Ma J."/>
            <person name="Ohkuma M."/>
        </authorList>
    </citation>
    <scope>NUCLEOTIDE SEQUENCE</scope>
    <source>
        <strain evidence="2">JCM 11219</strain>
    </source>
</reference>
<accession>A0A830EGH0</accession>
<evidence type="ECO:0000313" key="4">
    <source>
        <dbReference type="Proteomes" id="UP000657075"/>
    </source>
</evidence>
<reference evidence="3" key="1">
    <citation type="journal article" date="2014" name="Int. J. Syst. Evol. Microbiol.">
        <title>Complete genome sequence of Corynebacterium casei LMG S-19264T (=DSM 44701T), isolated from a smear-ripened cheese.</title>
        <authorList>
            <consortium name="US DOE Joint Genome Institute (JGI-PGF)"/>
            <person name="Walter F."/>
            <person name="Albersmeier A."/>
            <person name="Kalinowski J."/>
            <person name="Ruckert C."/>
        </authorList>
    </citation>
    <scope>NUCLEOTIDE SEQUENCE</scope>
    <source>
        <strain evidence="3">JCM 11219</strain>
    </source>
</reference>
<dbReference type="RefSeq" id="WP_054844227.1">
    <property type="nucleotide sequence ID" value="NZ_AP026830.1"/>
</dbReference>
<dbReference type="EMBL" id="BMNM01000003">
    <property type="protein sequence ID" value="GGI74444.1"/>
    <property type="molecule type" value="Genomic_DNA"/>
</dbReference>
<keyword evidence="1" id="KW-1133">Transmembrane helix</keyword>
<dbReference type="OrthoDB" id="29086at2157"/>
<dbReference type="EMBL" id="AP026830">
    <property type="protein sequence ID" value="BDR92289.1"/>
    <property type="molecule type" value="Genomic_DNA"/>
</dbReference>
<evidence type="ECO:0000256" key="1">
    <source>
        <dbReference type="SAM" id="Phobius"/>
    </source>
</evidence>
<feature type="transmembrane region" description="Helical" evidence="1">
    <location>
        <begin position="45"/>
        <end position="65"/>
    </location>
</feature>
<dbReference type="AlphaFoldDB" id="A0A830EGH0"/>
<sequence>MSALRIFFEVLLIIVALALIYTIVEPFKAELKTYIFSIGNEQASELLYMVGYIIYKLGYLSYMLLKTIALYSYQAIQYLLSNPGFK</sequence>
<evidence type="ECO:0000313" key="3">
    <source>
        <dbReference type="EMBL" id="GGI74444.1"/>
    </source>
</evidence>
<proteinExistence type="predicted"/>
<keyword evidence="1" id="KW-0472">Membrane</keyword>
<keyword evidence="5" id="KW-1185">Reference proteome</keyword>
<gene>
    <name evidence="3" type="ORF">GCM10007112_08990</name>
    <name evidence="2" type="ORF">Vsou_13820</name>
</gene>
<reference evidence="5" key="3">
    <citation type="submission" date="2022-09" db="EMBL/GenBank/DDBJ databases">
        <title>Complete genome sequence of Vulcanisaeta souniana.</title>
        <authorList>
            <person name="Kato S."/>
            <person name="Itoh T."/>
            <person name="Ohkuma M."/>
        </authorList>
    </citation>
    <scope>NUCLEOTIDE SEQUENCE [LARGE SCALE GENOMIC DNA]</scope>
    <source>
        <strain evidence="5">JCM 11219</strain>
    </source>
</reference>
<evidence type="ECO:0000313" key="5">
    <source>
        <dbReference type="Proteomes" id="UP001060771"/>
    </source>
</evidence>
<protein>
    <submittedName>
        <fullName evidence="3">Uncharacterized protein</fullName>
    </submittedName>
</protein>
<dbReference type="GeneID" id="76206929"/>
<name>A0A830EGH0_9CREN</name>
<reference evidence="3" key="2">
    <citation type="submission" date="2020-09" db="EMBL/GenBank/DDBJ databases">
        <authorList>
            <person name="Sun Q."/>
            <person name="Ohkuma M."/>
        </authorList>
    </citation>
    <scope>NUCLEOTIDE SEQUENCE</scope>
    <source>
        <strain evidence="3">JCM 11219</strain>
    </source>
</reference>
<organism evidence="3 4">
    <name type="scientific">Vulcanisaeta souniana JCM 11219</name>
    <dbReference type="NCBI Taxonomy" id="1293586"/>
    <lineage>
        <taxon>Archaea</taxon>
        <taxon>Thermoproteota</taxon>
        <taxon>Thermoprotei</taxon>
        <taxon>Thermoproteales</taxon>
        <taxon>Thermoproteaceae</taxon>
        <taxon>Vulcanisaeta</taxon>
    </lineage>
</organism>
<keyword evidence="1" id="KW-0812">Transmembrane</keyword>
<feature type="transmembrane region" description="Helical" evidence="1">
    <location>
        <begin position="6"/>
        <end position="24"/>
    </location>
</feature>